<evidence type="ECO:0000313" key="2">
    <source>
        <dbReference type="EMBL" id="KIK95918.1"/>
    </source>
</evidence>
<feature type="compositionally biased region" description="Polar residues" evidence="1">
    <location>
        <begin position="28"/>
        <end position="44"/>
    </location>
</feature>
<proteinExistence type="predicted"/>
<feature type="region of interest" description="Disordered" evidence="1">
    <location>
        <begin position="15"/>
        <end position="109"/>
    </location>
</feature>
<organism evidence="2 3">
    <name type="scientific">Paxillus rubicundulus Ve08.2h10</name>
    <dbReference type="NCBI Taxonomy" id="930991"/>
    <lineage>
        <taxon>Eukaryota</taxon>
        <taxon>Fungi</taxon>
        <taxon>Dikarya</taxon>
        <taxon>Basidiomycota</taxon>
        <taxon>Agaricomycotina</taxon>
        <taxon>Agaricomycetes</taxon>
        <taxon>Agaricomycetidae</taxon>
        <taxon>Boletales</taxon>
        <taxon>Paxilineae</taxon>
        <taxon>Paxillaceae</taxon>
        <taxon>Paxillus</taxon>
    </lineage>
</organism>
<sequence length="209" mass="21484">MIFMLFFCRQPGPRECGGFAPINRDTRANSSRSQAGNTAATNNPLRRPDTGGGAQNAGAGQDSSLPISGNLVIGTQPERTPAARLSGGGPGFEPSSPATLPGNTQTRNQSKTTATVAILGTPTVPTLASSTTAFVVPTPLSMPSNSARPAYVQSSSHGVDVPSAITLSSIEIAMIEEYRRRRAASAFVETPASPPPVIQSIISPSAPPS</sequence>
<dbReference type="HOGENOM" id="CLU_1315768_0_0_1"/>
<reference evidence="2 3" key="1">
    <citation type="submission" date="2014-04" db="EMBL/GenBank/DDBJ databases">
        <authorList>
            <consortium name="DOE Joint Genome Institute"/>
            <person name="Kuo A."/>
            <person name="Kohler A."/>
            <person name="Jargeat P."/>
            <person name="Nagy L.G."/>
            <person name="Floudas D."/>
            <person name="Copeland A."/>
            <person name="Barry K.W."/>
            <person name="Cichocki N."/>
            <person name="Veneault-Fourrey C."/>
            <person name="LaButti K."/>
            <person name="Lindquist E.A."/>
            <person name="Lipzen A."/>
            <person name="Lundell T."/>
            <person name="Morin E."/>
            <person name="Murat C."/>
            <person name="Sun H."/>
            <person name="Tunlid A."/>
            <person name="Henrissat B."/>
            <person name="Grigoriev I.V."/>
            <person name="Hibbett D.S."/>
            <person name="Martin F."/>
            <person name="Nordberg H.P."/>
            <person name="Cantor M.N."/>
            <person name="Hua S.X."/>
        </authorList>
    </citation>
    <scope>NUCLEOTIDE SEQUENCE [LARGE SCALE GENOMIC DNA]</scope>
    <source>
        <strain evidence="2 3">Ve08.2h10</strain>
    </source>
</reference>
<dbReference type="AlphaFoldDB" id="A0A0D0DRX6"/>
<dbReference type="InParanoid" id="A0A0D0DRX6"/>
<feature type="region of interest" description="Disordered" evidence="1">
    <location>
        <begin position="187"/>
        <end position="209"/>
    </location>
</feature>
<keyword evidence="3" id="KW-1185">Reference proteome</keyword>
<name>A0A0D0DRX6_9AGAM</name>
<protein>
    <submittedName>
        <fullName evidence="2">Uncharacterized protein</fullName>
    </submittedName>
</protein>
<accession>A0A0D0DRX6</accession>
<gene>
    <name evidence="2" type="ORF">PAXRUDRAFT_347188</name>
</gene>
<dbReference type="EMBL" id="KN825013">
    <property type="protein sequence ID" value="KIK95918.1"/>
    <property type="molecule type" value="Genomic_DNA"/>
</dbReference>
<evidence type="ECO:0000313" key="3">
    <source>
        <dbReference type="Proteomes" id="UP000054538"/>
    </source>
</evidence>
<reference evidence="3" key="2">
    <citation type="submission" date="2015-01" db="EMBL/GenBank/DDBJ databases">
        <title>Evolutionary Origins and Diversification of the Mycorrhizal Mutualists.</title>
        <authorList>
            <consortium name="DOE Joint Genome Institute"/>
            <consortium name="Mycorrhizal Genomics Consortium"/>
            <person name="Kohler A."/>
            <person name="Kuo A."/>
            <person name="Nagy L.G."/>
            <person name="Floudas D."/>
            <person name="Copeland A."/>
            <person name="Barry K.W."/>
            <person name="Cichocki N."/>
            <person name="Veneault-Fourrey C."/>
            <person name="LaButti K."/>
            <person name="Lindquist E.A."/>
            <person name="Lipzen A."/>
            <person name="Lundell T."/>
            <person name="Morin E."/>
            <person name="Murat C."/>
            <person name="Riley R."/>
            <person name="Ohm R."/>
            <person name="Sun H."/>
            <person name="Tunlid A."/>
            <person name="Henrissat B."/>
            <person name="Grigoriev I.V."/>
            <person name="Hibbett D.S."/>
            <person name="Martin F."/>
        </authorList>
    </citation>
    <scope>NUCLEOTIDE SEQUENCE [LARGE SCALE GENOMIC DNA]</scope>
    <source>
        <strain evidence="3">Ve08.2h10</strain>
    </source>
</reference>
<feature type="compositionally biased region" description="Low complexity" evidence="1">
    <location>
        <begin position="198"/>
        <end position="209"/>
    </location>
</feature>
<dbReference type="Proteomes" id="UP000054538">
    <property type="component" value="Unassembled WGS sequence"/>
</dbReference>
<evidence type="ECO:0000256" key="1">
    <source>
        <dbReference type="SAM" id="MobiDB-lite"/>
    </source>
</evidence>
<dbReference type="OrthoDB" id="10264943at2759"/>